<dbReference type="Pfam" id="PF02311">
    <property type="entry name" value="AraC_binding"/>
    <property type="match status" value="1"/>
</dbReference>
<dbReference type="AlphaFoldDB" id="A0A6J4LKW7"/>
<dbReference type="GO" id="GO:0043565">
    <property type="term" value="F:sequence-specific DNA binding"/>
    <property type="evidence" value="ECO:0007669"/>
    <property type="project" value="InterPro"/>
</dbReference>
<dbReference type="PROSITE" id="PS01124">
    <property type="entry name" value="HTH_ARAC_FAMILY_2"/>
    <property type="match status" value="1"/>
</dbReference>
<dbReference type="GO" id="GO:0003700">
    <property type="term" value="F:DNA-binding transcription factor activity"/>
    <property type="evidence" value="ECO:0007669"/>
    <property type="project" value="InterPro"/>
</dbReference>
<dbReference type="InterPro" id="IPR009057">
    <property type="entry name" value="Homeodomain-like_sf"/>
</dbReference>
<dbReference type="InterPro" id="IPR050204">
    <property type="entry name" value="AraC_XylS_family_regulators"/>
</dbReference>
<dbReference type="InterPro" id="IPR018062">
    <property type="entry name" value="HTH_AraC-typ_CS"/>
</dbReference>
<keyword evidence="1" id="KW-0805">Transcription regulation</keyword>
<keyword evidence="2" id="KW-0238">DNA-binding</keyword>
<dbReference type="Gene3D" id="2.60.120.280">
    <property type="entry name" value="Regulatory protein AraC"/>
    <property type="match status" value="1"/>
</dbReference>
<dbReference type="InterPro" id="IPR020449">
    <property type="entry name" value="Tscrpt_reg_AraC-type_HTH"/>
</dbReference>
<dbReference type="Pfam" id="PF12833">
    <property type="entry name" value="HTH_18"/>
    <property type="match status" value="1"/>
</dbReference>
<gene>
    <name evidence="6" type="ORF">AVDCRST_MAG07-1816</name>
</gene>
<feature type="domain" description="HTH araC/xylS-type" evidence="5">
    <location>
        <begin position="194"/>
        <end position="275"/>
    </location>
</feature>
<evidence type="ECO:0000259" key="5">
    <source>
        <dbReference type="PROSITE" id="PS01124"/>
    </source>
</evidence>
<dbReference type="InterPro" id="IPR003313">
    <property type="entry name" value="AraC-bd"/>
</dbReference>
<dbReference type="InterPro" id="IPR018060">
    <property type="entry name" value="HTH_AraC"/>
</dbReference>
<accession>A0A6J4LKW7</accession>
<evidence type="ECO:0000313" key="6">
    <source>
        <dbReference type="EMBL" id="CAA9331767.1"/>
    </source>
</evidence>
<dbReference type="PANTHER" id="PTHR46796">
    <property type="entry name" value="HTH-TYPE TRANSCRIPTIONAL ACTIVATOR RHAS-RELATED"/>
    <property type="match status" value="1"/>
</dbReference>
<dbReference type="SUPFAM" id="SSF51215">
    <property type="entry name" value="Regulatory protein AraC"/>
    <property type="match status" value="1"/>
</dbReference>
<evidence type="ECO:0000256" key="2">
    <source>
        <dbReference type="ARBA" id="ARBA00023125"/>
    </source>
</evidence>
<evidence type="ECO:0000256" key="4">
    <source>
        <dbReference type="ARBA" id="ARBA00023163"/>
    </source>
</evidence>
<dbReference type="Gene3D" id="1.10.10.60">
    <property type="entry name" value="Homeodomain-like"/>
    <property type="match status" value="2"/>
</dbReference>
<sequence>MLSPVVLSPVVLPPPELLVPSTVSPPGTAVYPAGSRIGPRLLDDFELVLVVAGSAELTLDDHTELLLPGSWVLARPGTRDSYAWDRGRLSRHLYVHFDLSPRPEVADWPQVRHWPAETGLAAQLRRLVWLGGDGGGADRTTALRLGLAALLAGVVGGLVPGTASPRAANAALVGALAHVRGRWDADGLVPVGREELAAAAAVSVAHLSRLWRTEFGLGPARALELVRLARALVLLRGGSMGVREIGEAIGFRDPYHFSHRFRASFGTSPSAYRAASPDEQRAVVVPGGVTRLERLLAQEAPYG</sequence>
<dbReference type="PROSITE" id="PS00041">
    <property type="entry name" value="HTH_ARAC_FAMILY_1"/>
    <property type="match status" value="1"/>
</dbReference>
<organism evidence="6">
    <name type="scientific">uncultured Frankineae bacterium</name>
    <dbReference type="NCBI Taxonomy" id="437475"/>
    <lineage>
        <taxon>Bacteria</taxon>
        <taxon>Bacillati</taxon>
        <taxon>Actinomycetota</taxon>
        <taxon>Actinomycetes</taxon>
        <taxon>Frankiales</taxon>
        <taxon>environmental samples</taxon>
    </lineage>
</organism>
<evidence type="ECO:0000256" key="3">
    <source>
        <dbReference type="ARBA" id="ARBA00023159"/>
    </source>
</evidence>
<proteinExistence type="predicted"/>
<protein>
    <recommendedName>
        <fullName evidence="5">HTH araC/xylS-type domain-containing protein</fullName>
    </recommendedName>
</protein>
<evidence type="ECO:0000256" key="1">
    <source>
        <dbReference type="ARBA" id="ARBA00023015"/>
    </source>
</evidence>
<dbReference type="SMART" id="SM00342">
    <property type="entry name" value="HTH_ARAC"/>
    <property type="match status" value="1"/>
</dbReference>
<dbReference type="SUPFAM" id="SSF46689">
    <property type="entry name" value="Homeodomain-like"/>
    <property type="match status" value="1"/>
</dbReference>
<dbReference type="EMBL" id="CADCUB010000093">
    <property type="protein sequence ID" value="CAA9331767.1"/>
    <property type="molecule type" value="Genomic_DNA"/>
</dbReference>
<keyword evidence="4" id="KW-0804">Transcription</keyword>
<keyword evidence="3" id="KW-0010">Activator</keyword>
<dbReference type="InterPro" id="IPR037923">
    <property type="entry name" value="HTH-like"/>
</dbReference>
<reference evidence="6" key="1">
    <citation type="submission" date="2020-02" db="EMBL/GenBank/DDBJ databases">
        <authorList>
            <person name="Meier V. D."/>
        </authorList>
    </citation>
    <scope>NUCLEOTIDE SEQUENCE</scope>
    <source>
        <strain evidence="6">AVDCRST_MAG07</strain>
    </source>
</reference>
<dbReference type="PRINTS" id="PR00032">
    <property type="entry name" value="HTHARAC"/>
</dbReference>
<name>A0A6J4LKW7_9ACTN</name>